<protein>
    <recommendedName>
        <fullName evidence="5">Long-chain-fatty-acid--CoA ligase</fullName>
        <ecNumber evidence="4">6.2.1.3</ecNumber>
    </recommendedName>
    <alternativeName>
        <fullName evidence="6">Long-chain acyl-CoA synthetase</fullName>
    </alternativeName>
</protein>
<evidence type="ECO:0000256" key="5">
    <source>
        <dbReference type="ARBA" id="ARBA00039545"/>
    </source>
</evidence>
<comment type="caution">
    <text evidence="9">The sequence shown here is derived from an EMBL/GenBank/DDBJ whole genome shotgun (WGS) entry which is preliminary data.</text>
</comment>
<dbReference type="PANTHER" id="PTHR43767">
    <property type="entry name" value="LONG-CHAIN-FATTY-ACID--COA LIGASE"/>
    <property type="match status" value="1"/>
</dbReference>
<proteinExistence type="predicted"/>
<evidence type="ECO:0000259" key="7">
    <source>
        <dbReference type="Pfam" id="PF00501"/>
    </source>
</evidence>
<sequence length="529" mass="56043">MLRLRPETLTELLEGAAAQAPDAVAIAGPRRRLGYAQFAAAARRVAEGLAREGVGPGDRVAVWMPNRPEYLVLQFALARLGACAVHVNTRFRPAEVAHLLGRARPSALATAWGFPGVDFPALLAEVAADARAPLRFVVGLDAGGAPRLAGLPVLPWEALDGAPERARDDAAPDSACLTFTTSGTTSGPKLVLHRQGAIAGHAHDVMRHIGTDAAGAAVLIAVPLCGTYGNASAMCGIAGGAKLVLMDRWDAQAADALIRAEGVTHWHAIDEMIEEVLEVAEGRPYAPFRVTGIAGLRPGVARLYARAEALNLAPLNLYGSSEMQALYAYQDPADPVRRTLGGGRPVNADAQVRARDPATGQFAERGELEFRAPSMFIGYLNDEAATAKAMTPDGFFRSGDLGAVHPDGFGFDFETRMGDALRLSGFLVNPEEIEAFLKRQPGVREAQVVGVEGGTVAIAFVQPEAGATLEEAALLEACRRDLARFKVPRRILPIAEFPVTQSPNGVKIQRVKLREMAEQVAAGASRQGS</sequence>
<comment type="pathway">
    <text evidence="2">Lipid metabolism; fatty acid beta-oxidation.</text>
</comment>
<dbReference type="InterPro" id="IPR000873">
    <property type="entry name" value="AMP-dep_synth/lig_dom"/>
</dbReference>
<evidence type="ECO:0000256" key="4">
    <source>
        <dbReference type="ARBA" id="ARBA00026121"/>
    </source>
</evidence>
<dbReference type="EMBL" id="BMKS01000005">
    <property type="protein sequence ID" value="GGG32064.1"/>
    <property type="molecule type" value="Genomic_DNA"/>
</dbReference>
<organism evidence="9 10">
    <name type="scientific">Caldovatus sediminis</name>
    <dbReference type="NCBI Taxonomy" id="2041189"/>
    <lineage>
        <taxon>Bacteria</taxon>
        <taxon>Pseudomonadati</taxon>
        <taxon>Pseudomonadota</taxon>
        <taxon>Alphaproteobacteria</taxon>
        <taxon>Acetobacterales</taxon>
        <taxon>Roseomonadaceae</taxon>
        <taxon>Caldovatus</taxon>
    </lineage>
</organism>
<evidence type="ECO:0000256" key="6">
    <source>
        <dbReference type="ARBA" id="ARBA00042773"/>
    </source>
</evidence>
<keyword evidence="3" id="KW-0436">Ligase</keyword>
<evidence type="ECO:0000256" key="3">
    <source>
        <dbReference type="ARBA" id="ARBA00022598"/>
    </source>
</evidence>
<dbReference type="Pfam" id="PF00501">
    <property type="entry name" value="AMP-binding"/>
    <property type="match status" value="1"/>
</dbReference>
<dbReference type="EC" id="6.2.1.3" evidence="4"/>
<dbReference type="Pfam" id="PF13193">
    <property type="entry name" value="AMP-binding_C"/>
    <property type="match status" value="1"/>
</dbReference>
<dbReference type="InterPro" id="IPR025110">
    <property type="entry name" value="AMP-bd_C"/>
</dbReference>
<dbReference type="AlphaFoldDB" id="A0A8J2ZB77"/>
<evidence type="ECO:0000313" key="9">
    <source>
        <dbReference type="EMBL" id="GGG32064.1"/>
    </source>
</evidence>
<evidence type="ECO:0000313" key="10">
    <source>
        <dbReference type="Proteomes" id="UP000597507"/>
    </source>
</evidence>
<dbReference type="GO" id="GO:0016020">
    <property type="term" value="C:membrane"/>
    <property type="evidence" value="ECO:0007669"/>
    <property type="project" value="UniProtKB-SubCell"/>
</dbReference>
<dbReference type="Gene3D" id="3.40.50.12780">
    <property type="entry name" value="N-terminal domain of ligase-like"/>
    <property type="match status" value="1"/>
</dbReference>
<evidence type="ECO:0000256" key="1">
    <source>
        <dbReference type="ARBA" id="ARBA00004170"/>
    </source>
</evidence>
<dbReference type="GO" id="GO:0004467">
    <property type="term" value="F:long-chain fatty acid-CoA ligase activity"/>
    <property type="evidence" value="ECO:0007669"/>
    <property type="project" value="UniProtKB-EC"/>
</dbReference>
<dbReference type="InterPro" id="IPR045851">
    <property type="entry name" value="AMP-bd_C_sf"/>
</dbReference>
<feature type="domain" description="AMP-binding enzyme C-terminal" evidence="8">
    <location>
        <begin position="432"/>
        <end position="502"/>
    </location>
</feature>
<dbReference type="SUPFAM" id="SSF56801">
    <property type="entry name" value="Acetyl-CoA synthetase-like"/>
    <property type="match status" value="1"/>
</dbReference>
<dbReference type="RefSeq" id="WP_188899884.1">
    <property type="nucleotide sequence ID" value="NZ_BMKS01000005.1"/>
</dbReference>
<dbReference type="PANTHER" id="PTHR43767:SF8">
    <property type="entry name" value="LONG-CHAIN-FATTY-ACID--COA LIGASE"/>
    <property type="match status" value="1"/>
</dbReference>
<feature type="domain" description="AMP-dependent synthetase/ligase" evidence="7">
    <location>
        <begin position="14"/>
        <end position="380"/>
    </location>
</feature>
<gene>
    <name evidence="9" type="ORF">GCM10010964_19990</name>
</gene>
<dbReference type="Proteomes" id="UP000597507">
    <property type="component" value="Unassembled WGS sequence"/>
</dbReference>
<comment type="subcellular location">
    <subcellularLocation>
        <location evidence="1">Membrane</location>
        <topology evidence="1">Peripheral membrane protein</topology>
    </subcellularLocation>
</comment>
<dbReference type="Gene3D" id="3.30.300.30">
    <property type="match status" value="1"/>
</dbReference>
<reference evidence="9 10" key="1">
    <citation type="journal article" date="2014" name="Int. J. Syst. Evol. Microbiol.">
        <title>Complete genome sequence of Corynebacterium casei LMG S-19264T (=DSM 44701T), isolated from a smear-ripened cheese.</title>
        <authorList>
            <consortium name="US DOE Joint Genome Institute (JGI-PGF)"/>
            <person name="Walter F."/>
            <person name="Albersmeier A."/>
            <person name="Kalinowski J."/>
            <person name="Ruckert C."/>
        </authorList>
    </citation>
    <scope>NUCLEOTIDE SEQUENCE [LARGE SCALE GENOMIC DNA]</scope>
    <source>
        <strain evidence="9 10">CGMCC 1.16330</strain>
    </source>
</reference>
<name>A0A8J2ZB77_9PROT</name>
<accession>A0A8J2ZB77</accession>
<evidence type="ECO:0000259" key="8">
    <source>
        <dbReference type="Pfam" id="PF13193"/>
    </source>
</evidence>
<dbReference type="InterPro" id="IPR042099">
    <property type="entry name" value="ANL_N_sf"/>
</dbReference>
<keyword evidence="10" id="KW-1185">Reference proteome</keyword>
<dbReference type="InterPro" id="IPR050237">
    <property type="entry name" value="ATP-dep_AMP-bd_enzyme"/>
</dbReference>
<evidence type="ECO:0000256" key="2">
    <source>
        <dbReference type="ARBA" id="ARBA00005005"/>
    </source>
</evidence>